<feature type="domain" description="Gfo/Idh/MocA-like oxidoreductase N-terminal" evidence="2">
    <location>
        <begin position="4"/>
        <end position="123"/>
    </location>
</feature>
<feature type="domain" description="Gfo/Idh/MocA-like oxidoreductase C-terminal" evidence="3">
    <location>
        <begin position="139"/>
        <end position="344"/>
    </location>
</feature>
<dbReference type="Gene3D" id="3.40.50.720">
    <property type="entry name" value="NAD(P)-binding Rossmann-like Domain"/>
    <property type="match status" value="1"/>
</dbReference>
<dbReference type="Pfam" id="PF02894">
    <property type="entry name" value="GFO_IDH_MocA_C"/>
    <property type="match status" value="1"/>
</dbReference>
<dbReference type="InterPro" id="IPR051317">
    <property type="entry name" value="Gfo/Idh/MocA_oxidoreduct"/>
</dbReference>
<dbReference type="AlphaFoldDB" id="A0A6A0BB72"/>
<reference evidence="4 5" key="1">
    <citation type="submission" date="2020-02" db="EMBL/GenBank/DDBJ databases">
        <title>Draft genome sequence of Lactococcus sp. Hs20B0-1.</title>
        <authorList>
            <person name="Noda S."/>
            <person name="Yuki M."/>
            <person name="Ohkuma M."/>
        </authorList>
    </citation>
    <scope>NUCLEOTIDE SEQUENCE [LARGE SCALE GENOMIC DNA]</scope>
    <source>
        <strain evidence="4 5">Hs20B0-1</strain>
    </source>
</reference>
<dbReference type="EMBL" id="BLLH01000008">
    <property type="protein sequence ID" value="GFH41057.1"/>
    <property type="molecule type" value="Genomic_DNA"/>
</dbReference>
<protein>
    <submittedName>
        <fullName evidence="4">Oxidoreductase</fullName>
    </submittedName>
</protein>
<gene>
    <name evidence="4" type="primary">ycgD</name>
    <name evidence="4" type="ORF">Hs20B_14550</name>
</gene>
<dbReference type="GO" id="GO:0000166">
    <property type="term" value="F:nucleotide binding"/>
    <property type="evidence" value="ECO:0007669"/>
    <property type="project" value="InterPro"/>
</dbReference>
<comment type="similarity">
    <text evidence="1">Belongs to the Gfo/Idh/MocA family.</text>
</comment>
<accession>A0A6A0BB72</accession>
<sequence>MKKLNIAYVGFGKSTNRYHIPFVRTRDTFNISRVYVRSLGKNPIEQAALEATGTIFSTNIHDIINDATIDLVVVVTPATTHFDLARQLLTAGKNVLLDKPAVEKRSEMQELINIAKEKNLFFMPYQNRRFDSDYLTVKHILETGYLGRIIDVELHMDHYRPSDEIQNGRQIDGAFYGHGVHLVDQMIALFGVPDRVTYDIRATRNPASSLDDQFEVGLFYADNMKATVQATEMAMTSYPKWVIKGSRGSYIKYNMDQQENDLKAYILPGDSGFGKDAPQDFGKLVYLNQSGDRIEKYIPSITGDYGRVYDAVYDTLVNGAEKLVTDTQMLAVIATLENGFTAQQML</sequence>
<evidence type="ECO:0000313" key="5">
    <source>
        <dbReference type="Proteomes" id="UP000475928"/>
    </source>
</evidence>
<name>A0A6A0BB72_9LACT</name>
<evidence type="ECO:0000259" key="3">
    <source>
        <dbReference type="Pfam" id="PF02894"/>
    </source>
</evidence>
<proteinExistence type="inferred from homology"/>
<dbReference type="InterPro" id="IPR000683">
    <property type="entry name" value="Gfo/Idh/MocA-like_OxRdtase_N"/>
</dbReference>
<keyword evidence="5" id="KW-1185">Reference proteome</keyword>
<evidence type="ECO:0000259" key="2">
    <source>
        <dbReference type="Pfam" id="PF01408"/>
    </source>
</evidence>
<dbReference type="SUPFAM" id="SSF51735">
    <property type="entry name" value="NAD(P)-binding Rossmann-fold domains"/>
    <property type="match status" value="1"/>
</dbReference>
<organism evidence="4 5">
    <name type="scientific">Pseudolactococcus insecticola</name>
    <dbReference type="NCBI Taxonomy" id="2709158"/>
    <lineage>
        <taxon>Bacteria</taxon>
        <taxon>Bacillati</taxon>
        <taxon>Bacillota</taxon>
        <taxon>Bacilli</taxon>
        <taxon>Lactobacillales</taxon>
        <taxon>Streptococcaceae</taxon>
        <taxon>Pseudolactococcus</taxon>
    </lineage>
</organism>
<dbReference type="NCBIfam" id="NF007574">
    <property type="entry name" value="PRK10206.1"/>
    <property type="match status" value="1"/>
</dbReference>
<dbReference type="RefSeq" id="WP_172357179.1">
    <property type="nucleotide sequence ID" value="NZ_BLLH01000008.1"/>
</dbReference>
<dbReference type="PANTHER" id="PTHR43708:SF7">
    <property type="entry name" value="OXIDOREDUCTASE"/>
    <property type="match status" value="1"/>
</dbReference>
<dbReference type="Gene3D" id="3.30.360.10">
    <property type="entry name" value="Dihydrodipicolinate Reductase, domain 2"/>
    <property type="match status" value="1"/>
</dbReference>
<comment type="caution">
    <text evidence="4">The sequence shown here is derived from an EMBL/GenBank/DDBJ whole genome shotgun (WGS) entry which is preliminary data.</text>
</comment>
<evidence type="ECO:0000313" key="4">
    <source>
        <dbReference type="EMBL" id="GFH41057.1"/>
    </source>
</evidence>
<dbReference type="PANTHER" id="PTHR43708">
    <property type="entry name" value="CONSERVED EXPRESSED OXIDOREDUCTASE (EUROFUNG)"/>
    <property type="match status" value="1"/>
</dbReference>
<dbReference type="InterPro" id="IPR036291">
    <property type="entry name" value="NAD(P)-bd_dom_sf"/>
</dbReference>
<dbReference type="Proteomes" id="UP000475928">
    <property type="component" value="Unassembled WGS sequence"/>
</dbReference>
<dbReference type="Pfam" id="PF01408">
    <property type="entry name" value="GFO_IDH_MocA"/>
    <property type="match status" value="1"/>
</dbReference>
<dbReference type="InterPro" id="IPR004104">
    <property type="entry name" value="Gfo/Idh/MocA-like_OxRdtase_C"/>
</dbReference>
<evidence type="ECO:0000256" key="1">
    <source>
        <dbReference type="ARBA" id="ARBA00010928"/>
    </source>
</evidence>